<protein>
    <submittedName>
        <fullName evidence="2">DUF4358 domain-containing protein</fullName>
    </submittedName>
</protein>
<dbReference type="AlphaFoldDB" id="A0A923LLQ3"/>
<keyword evidence="1" id="KW-0472">Membrane</keyword>
<sequence>MRTDRPGINQVMKYIVLVIILLYIALLMVYTSGSNRPFAEVAKEVEQALDTANLTKMDGQALKRYYGLNSADYEGVLLYSSESAMSAEEVLVIKVKENDQVQDVSDAIDEYLAEKKNEFEGYVPEEVKLLDDAQRSVRGNYVFLAVAPKAQEYKEAFNKSL</sequence>
<dbReference type="RefSeq" id="WP_186876865.1">
    <property type="nucleotide sequence ID" value="NZ_JACOPF010000004.1"/>
</dbReference>
<keyword evidence="1" id="KW-1133">Transmembrane helix</keyword>
<gene>
    <name evidence="2" type="ORF">H8S37_14900</name>
</gene>
<organism evidence="2 3">
    <name type="scientific">Mediterraneibacter hominis</name>
    <dbReference type="NCBI Taxonomy" id="2763054"/>
    <lineage>
        <taxon>Bacteria</taxon>
        <taxon>Bacillati</taxon>
        <taxon>Bacillota</taxon>
        <taxon>Clostridia</taxon>
        <taxon>Lachnospirales</taxon>
        <taxon>Lachnospiraceae</taxon>
        <taxon>Mediterraneibacter</taxon>
    </lineage>
</organism>
<dbReference type="EMBL" id="JACOPF010000004">
    <property type="protein sequence ID" value="MBC5690204.1"/>
    <property type="molecule type" value="Genomic_DNA"/>
</dbReference>
<comment type="caution">
    <text evidence="2">The sequence shown here is derived from an EMBL/GenBank/DDBJ whole genome shotgun (WGS) entry which is preliminary data.</text>
</comment>
<feature type="transmembrane region" description="Helical" evidence="1">
    <location>
        <begin position="12"/>
        <end position="30"/>
    </location>
</feature>
<reference evidence="2" key="1">
    <citation type="submission" date="2020-08" db="EMBL/GenBank/DDBJ databases">
        <title>Genome public.</title>
        <authorList>
            <person name="Liu C."/>
            <person name="Sun Q."/>
        </authorList>
    </citation>
    <scope>NUCLEOTIDE SEQUENCE</scope>
    <source>
        <strain evidence="2">NSJ-55</strain>
    </source>
</reference>
<evidence type="ECO:0000313" key="3">
    <source>
        <dbReference type="Proteomes" id="UP000652477"/>
    </source>
</evidence>
<evidence type="ECO:0000256" key="1">
    <source>
        <dbReference type="SAM" id="Phobius"/>
    </source>
</evidence>
<dbReference type="InterPro" id="IPR025648">
    <property type="entry name" value="DUF4358"/>
</dbReference>
<evidence type="ECO:0000313" key="2">
    <source>
        <dbReference type="EMBL" id="MBC5690204.1"/>
    </source>
</evidence>
<dbReference type="Proteomes" id="UP000652477">
    <property type="component" value="Unassembled WGS sequence"/>
</dbReference>
<dbReference type="Pfam" id="PF14270">
    <property type="entry name" value="DUF4358"/>
    <property type="match status" value="1"/>
</dbReference>
<name>A0A923LLQ3_9FIRM</name>
<keyword evidence="3" id="KW-1185">Reference proteome</keyword>
<keyword evidence="1" id="KW-0812">Transmembrane</keyword>
<proteinExistence type="predicted"/>
<accession>A0A923LLQ3</accession>